<feature type="domain" description="Urease accessory protein UreH-like transmembrane" evidence="2">
    <location>
        <begin position="128"/>
        <end position="210"/>
    </location>
</feature>
<dbReference type="RefSeq" id="WP_065814607.1">
    <property type="nucleotide sequence ID" value="NZ_CABFWE030000013.1"/>
</dbReference>
<feature type="transmembrane region" description="Helical" evidence="1">
    <location>
        <begin position="30"/>
        <end position="49"/>
    </location>
</feature>
<accession>A0ABM8PXW6</accession>
<proteinExistence type="predicted"/>
<dbReference type="InterPro" id="IPR039447">
    <property type="entry name" value="UreH-like_TM_dom"/>
</dbReference>
<dbReference type="EMBL" id="CABFWE030000013">
    <property type="protein sequence ID" value="CAD7054255.1"/>
    <property type="molecule type" value="Genomic_DNA"/>
</dbReference>
<feature type="transmembrane region" description="Helical" evidence="1">
    <location>
        <begin position="221"/>
        <end position="238"/>
    </location>
</feature>
<reference evidence="3 4" key="1">
    <citation type="submission" date="2020-11" db="EMBL/GenBank/DDBJ databases">
        <authorList>
            <person name="Lassalle F."/>
        </authorList>
    </citation>
    <scope>NUCLEOTIDE SEQUENCE [LARGE SCALE GENOMIC DNA]</scope>
    <source>
        <strain evidence="3 4">AB21</strain>
    </source>
</reference>
<keyword evidence="1" id="KW-0812">Transmembrane</keyword>
<keyword evidence="4" id="KW-1185">Reference proteome</keyword>
<evidence type="ECO:0000313" key="3">
    <source>
        <dbReference type="EMBL" id="CAD7054255.1"/>
    </source>
</evidence>
<dbReference type="Pfam" id="PF13386">
    <property type="entry name" value="DsbD_2"/>
    <property type="match status" value="1"/>
</dbReference>
<feature type="transmembrane region" description="Helical" evidence="1">
    <location>
        <begin position="144"/>
        <end position="168"/>
    </location>
</feature>
<gene>
    <name evidence="3" type="ORF">RHAB21_04624</name>
</gene>
<evidence type="ECO:0000256" key="1">
    <source>
        <dbReference type="SAM" id="Phobius"/>
    </source>
</evidence>
<feature type="transmembrane region" description="Helical" evidence="1">
    <location>
        <begin position="69"/>
        <end position="94"/>
    </location>
</feature>
<protein>
    <submittedName>
        <fullName evidence="3">ABC transporter permease</fullName>
    </submittedName>
</protein>
<sequence>MLTWILEFQKETYLTFGEHIRTLAGGGGSAALPAFLPMGLLLGAVHALMPGHSKLLLATYIASSSGGMWSALLTAFTLAATHISISVLIVLLSLPVIDYMFGGSGPGSSPLLEHMSRGAIGLIGLWMIWRGTRATAHGHARRDGAGFGFVAGLIPCPLTLFVMTYAAARGVTGAGLLFAVLMLAGVALTLGAVALLAVSFRKVFDRLFIRNKRLLDKVSRGLEIAAGLGMVAVAAATIF</sequence>
<feature type="transmembrane region" description="Helical" evidence="1">
    <location>
        <begin position="174"/>
        <end position="200"/>
    </location>
</feature>
<dbReference type="Proteomes" id="UP000601041">
    <property type="component" value="Unassembled WGS sequence"/>
</dbReference>
<keyword evidence="1" id="KW-0472">Membrane</keyword>
<evidence type="ECO:0000259" key="2">
    <source>
        <dbReference type="Pfam" id="PF13386"/>
    </source>
</evidence>
<dbReference type="PANTHER" id="PTHR40659:SF1">
    <property type="entry name" value="NICKEL_COBALT EFFLUX SYSTEM RCNA"/>
    <property type="match status" value="1"/>
</dbReference>
<organism evidence="3 4">
    <name type="scientific">Pseudorhizobium halotolerans</name>
    <dbReference type="NCBI Taxonomy" id="1233081"/>
    <lineage>
        <taxon>Bacteria</taxon>
        <taxon>Pseudomonadati</taxon>
        <taxon>Pseudomonadota</taxon>
        <taxon>Alphaproteobacteria</taxon>
        <taxon>Hyphomicrobiales</taxon>
        <taxon>Rhizobiaceae</taxon>
        <taxon>Rhizobium/Agrobacterium group</taxon>
        <taxon>Pseudorhizobium</taxon>
    </lineage>
</organism>
<dbReference type="PANTHER" id="PTHR40659">
    <property type="entry name" value="NICKEL/COBALT EFFLUX SYSTEM RCNA"/>
    <property type="match status" value="1"/>
</dbReference>
<name>A0ABM8PXW6_9HYPH</name>
<keyword evidence="1" id="KW-1133">Transmembrane helix</keyword>
<comment type="caution">
    <text evidence="3">The sequence shown here is derived from an EMBL/GenBank/DDBJ whole genome shotgun (WGS) entry which is preliminary data.</text>
</comment>
<evidence type="ECO:0000313" key="4">
    <source>
        <dbReference type="Proteomes" id="UP000601041"/>
    </source>
</evidence>
<dbReference type="InterPro" id="IPR051224">
    <property type="entry name" value="NiCoT_RcnA"/>
</dbReference>